<evidence type="ECO:0000313" key="2">
    <source>
        <dbReference type="Proteomes" id="UP000228533"/>
    </source>
</evidence>
<evidence type="ECO:0000313" key="1">
    <source>
        <dbReference type="EMBL" id="PIT95803.1"/>
    </source>
</evidence>
<dbReference type="AlphaFoldDB" id="A0A2M6WSK9"/>
<gene>
    <name evidence="1" type="ORF">COT94_04430</name>
</gene>
<sequence>MANEPQGLKIADNFSGAEYTNLANISHNKEEFHIVFANVMSPSGRVVAKLISSPAHFKRMIMAMNENLKRYEDAFGNIQEADLMIEKEIGFKE</sequence>
<name>A0A2M6WSK9_9BACT</name>
<accession>A0A2M6WSK9</accession>
<dbReference type="Proteomes" id="UP000228533">
    <property type="component" value="Unassembled WGS sequence"/>
</dbReference>
<dbReference type="Pfam" id="PF11950">
    <property type="entry name" value="DUF3467"/>
    <property type="match status" value="1"/>
</dbReference>
<dbReference type="EMBL" id="PFAM01000023">
    <property type="protein sequence ID" value="PIT95803.1"/>
    <property type="molecule type" value="Genomic_DNA"/>
</dbReference>
<proteinExistence type="predicted"/>
<organism evidence="1 2">
    <name type="scientific">Candidatus Falkowbacteria bacterium CG10_big_fil_rev_8_21_14_0_10_37_14</name>
    <dbReference type="NCBI Taxonomy" id="1974561"/>
    <lineage>
        <taxon>Bacteria</taxon>
        <taxon>Candidatus Falkowiibacteriota</taxon>
    </lineage>
</organism>
<comment type="caution">
    <text evidence="1">The sequence shown here is derived from an EMBL/GenBank/DDBJ whole genome shotgun (WGS) entry which is preliminary data.</text>
</comment>
<dbReference type="InterPro" id="IPR021857">
    <property type="entry name" value="DUF3467"/>
</dbReference>
<reference evidence="2" key="1">
    <citation type="submission" date="2017-09" db="EMBL/GenBank/DDBJ databases">
        <title>Depth-based differentiation of microbial function through sediment-hosted aquifers and enrichment of novel symbionts in the deep terrestrial subsurface.</title>
        <authorList>
            <person name="Probst A.J."/>
            <person name="Ladd B."/>
            <person name="Jarett J.K."/>
            <person name="Geller-Mcgrath D.E."/>
            <person name="Sieber C.M.K."/>
            <person name="Emerson J.B."/>
            <person name="Anantharaman K."/>
            <person name="Thomas B.C."/>
            <person name="Malmstrom R."/>
            <person name="Stieglmeier M."/>
            <person name="Klingl A."/>
            <person name="Woyke T."/>
            <person name="Ryan C.M."/>
            <person name="Banfield J.F."/>
        </authorList>
    </citation>
    <scope>NUCLEOTIDE SEQUENCE [LARGE SCALE GENOMIC DNA]</scope>
</reference>
<protein>
    <submittedName>
        <fullName evidence="1">DUF3467 domain-containing protein</fullName>
    </submittedName>
</protein>